<evidence type="ECO:0000313" key="12">
    <source>
        <dbReference type="EMBL" id="NYR14472.1"/>
    </source>
</evidence>
<keyword evidence="6 8" id="KW-0460">Magnesium</keyword>
<protein>
    <recommendedName>
        <fullName evidence="8 10">NH(3)-dependent NAD(+) synthetase</fullName>
        <ecNumber evidence="8 10">6.3.1.5</ecNumber>
    </recommendedName>
</protein>
<comment type="caution">
    <text evidence="12">The sequence shown here is derived from an EMBL/GenBank/DDBJ whole genome shotgun (WGS) entry which is preliminary data.</text>
</comment>
<comment type="function">
    <text evidence="8">Catalyzes the ATP-dependent amidation of deamido-NAD to form NAD. Uses ammonia as a nitrogen source.</text>
</comment>
<dbReference type="InterPro" id="IPR022926">
    <property type="entry name" value="NH(3)-dep_NAD(+)_synth"/>
</dbReference>
<dbReference type="GO" id="GO:0008795">
    <property type="term" value="F:NAD+ synthase activity"/>
    <property type="evidence" value="ECO:0007669"/>
    <property type="project" value="UniProtKB-UniRule"/>
</dbReference>
<evidence type="ECO:0000256" key="3">
    <source>
        <dbReference type="ARBA" id="ARBA00022723"/>
    </source>
</evidence>
<dbReference type="GO" id="GO:0004359">
    <property type="term" value="F:glutaminase activity"/>
    <property type="evidence" value="ECO:0007669"/>
    <property type="project" value="InterPro"/>
</dbReference>
<evidence type="ECO:0000256" key="7">
    <source>
        <dbReference type="ARBA" id="ARBA00023027"/>
    </source>
</evidence>
<dbReference type="Pfam" id="PF02540">
    <property type="entry name" value="NAD_synthase"/>
    <property type="match status" value="1"/>
</dbReference>
<comment type="subunit">
    <text evidence="8">Homodimer.</text>
</comment>
<feature type="binding site" evidence="8">
    <location>
        <position position="195"/>
    </location>
    <ligand>
        <name>ATP</name>
        <dbReference type="ChEBI" id="CHEBI:30616"/>
    </ligand>
</feature>
<accession>A0A7L4P6I1</accession>
<comment type="similarity">
    <text evidence="1 8 9">Belongs to the NAD synthetase family.</text>
</comment>
<proteinExistence type="inferred from homology"/>
<comment type="catalytic activity">
    <reaction evidence="8 10">
        <text>deamido-NAD(+) + NH4(+) + ATP = AMP + diphosphate + NAD(+) + H(+)</text>
        <dbReference type="Rhea" id="RHEA:21188"/>
        <dbReference type="ChEBI" id="CHEBI:15378"/>
        <dbReference type="ChEBI" id="CHEBI:28938"/>
        <dbReference type="ChEBI" id="CHEBI:30616"/>
        <dbReference type="ChEBI" id="CHEBI:33019"/>
        <dbReference type="ChEBI" id="CHEBI:57540"/>
        <dbReference type="ChEBI" id="CHEBI:58437"/>
        <dbReference type="ChEBI" id="CHEBI:456215"/>
        <dbReference type="EC" id="6.3.1.5"/>
    </reaction>
</comment>
<keyword evidence="7 8" id="KW-0520">NAD</keyword>
<dbReference type="EMBL" id="JAAVJF010000001">
    <property type="protein sequence ID" value="NYR14472.1"/>
    <property type="molecule type" value="Genomic_DNA"/>
</dbReference>
<feature type="binding site" evidence="8">
    <location>
        <position position="173"/>
    </location>
    <ligand>
        <name>ATP</name>
        <dbReference type="ChEBI" id="CHEBI:30616"/>
    </ligand>
</feature>
<dbReference type="UniPathway" id="UPA00253">
    <property type="reaction ID" value="UER00333"/>
</dbReference>
<feature type="binding site" evidence="8">
    <location>
        <position position="149"/>
    </location>
    <ligand>
        <name>Mg(2+)</name>
        <dbReference type="ChEBI" id="CHEBI:18420"/>
    </ligand>
</feature>
<evidence type="ECO:0000256" key="9">
    <source>
        <dbReference type="RuleBase" id="RU003811"/>
    </source>
</evidence>
<evidence type="ECO:0000256" key="6">
    <source>
        <dbReference type="ARBA" id="ARBA00022842"/>
    </source>
</evidence>
<feature type="domain" description="NAD/GMP synthase" evidence="11">
    <location>
        <begin position="18"/>
        <end position="259"/>
    </location>
</feature>
<dbReference type="CDD" id="cd00553">
    <property type="entry name" value="NAD_synthase"/>
    <property type="match status" value="1"/>
</dbReference>
<dbReference type="AlphaFoldDB" id="A0A7L4P6I1"/>
<dbReference type="RefSeq" id="WP_011900506.1">
    <property type="nucleotide sequence ID" value="NZ_JAAVJF010000001.1"/>
</dbReference>
<dbReference type="InterPro" id="IPR003694">
    <property type="entry name" value="NAD_synthase"/>
</dbReference>
<reference evidence="12 13" key="1">
    <citation type="journal article" date="2020" name="Nat. Commun.">
        <title>The structures of two archaeal type IV pili illuminate evolutionary relationships.</title>
        <authorList>
            <person name="Wang F."/>
            <person name="Baquero D.P."/>
            <person name="Su Z."/>
            <person name="Beltran L.C."/>
            <person name="Prangishvili D."/>
            <person name="Krupovic M."/>
            <person name="Egelman E.H."/>
        </authorList>
    </citation>
    <scope>NUCLEOTIDE SEQUENCE [LARGE SCALE GENOMIC DNA]</scope>
    <source>
        <strain evidence="12 13">2GA</strain>
    </source>
</reference>
<dbReference type="HAMAP" id="MF_00193">
    <property type="entry name" value="NadE_ammonia_dep"/>
    <property type="match status" value="1"/>
</dbReference>
<dbReference type="GO" id="GO:0009435">
    <property type="term" value="P:NAD+ biosynthetic process"/>
    <property type="evidence" value="ECO:0007669"/>
    <property type="project" value="UniProtKB-UniRule"/>
</dbReference>
<feature type="binding site" evidence="8">
    <location>
        <position position="164"/>
    </location>
    <ligand>
        <name>deamido-NAD(+)</name>
        <dbReference type="ChEBI" id="CHEBI:58437"/>
        <note>ligand shared between two neighboring subunits</note>
    </ligand>
</feature>
<evidence type="ECO:0000313" key="13">
    <source>
        <dbReference type="Proteomes" id="UP000554766"/>
    </source>
</evidence>
<dbReference type="GO" id="GO:0005524">
    <property type="term" value="F:ATP binding"/>
    <property type="evidence" value="ECO:0007669"/>
    <property type="project" value="UniProtKB-UniRule"/>
</dbReference>
<evidence type="ECO:0000256" key="2">
    <source>
        <dbReference type="ARBA" id="ARBA00022598"/>
    </source>
</evidence>
<name>A0A7L4P6I1_9CREN</name>
<keyword evidence="13" id="KW-1185">Reference proteome</keyword>
<keyword evidence="4 8" id="KW-0547">Nucleotide-binding</keyword>
<dbReference type="EC" id="6.3.1.5" evidence="8 10"/>
<feature type="binding site" description="in other chain" evidence="8">
    <location>
        <position position="124"/>
    </location>
    <ligand>
        <name>deamido-NAD(+)</name>
        <dbReference type="ChEBI" id="CHEBI:58437"/>
        <note>ligand shared between two neighboring subunits</note>
    </ligand>
</feature>
<dbReference type="InterPro" id="IPR014729">
    <property type="entry name" value="Rossmann-like_a/b/a_fold"/>
</dbReference>
<dbReference type="NCBIfam" id="TIGR00552">
    <property type="entry name" value="nadE"/>
    <property type="match status" value="1"/>
</dbReference>
<dbReference type="GO" id="GO:0003952">
    <property type="term" value="F:NAD+ synthase (glutamine-hydrolyzing) activity"/>
    <property type="evidence" value="ECO:0007669"/>
    <property type="project" value="InterPro"/>
</dbReference>
<dbReference type="NCBIfam" id="NF010587">
    <property type="entry name" value="PRK13980.1"/>
    <property type="match status" value="1"/>
</dbReference>
<keyword evidence="3 8" id="KW-0479">Metal-binding</keyword>
<dbReference type="GO" id="GO:0046872">
    <property type="term" value="F:metal ion binding"/>
    <property type="evidence" value="ECO:0007669"/>
    <property type="project" value="UniProtKB-KW"/>
</dbReference>
<evidence type="ECO:0000259" key="11">
    <source>
        <dbReference type="Pfam" id="PF02540"/>
    </source>
</evidence>
<dbReference type="Gene3D" id="3.40.50.620">
    <property type="entry name" value="HUPs"/>
    <property type="match status" value="1"/>
</dbReference>
<organism evidence="12 13">
    <name type="scientific">Pyrobaculum arsenaticum</name>
    <dbReference type="NCBI Taxonomy" id="121277"/>
    <lineage>
        <taxon>Archaea</taxon>
        <taxon>Thermoproteota</taxon>
        <taxon>Thermoprotei</taxon>
        <taxon>Thermoproteales</taxon>
        <taxon>Thermoproteaceae</taxon>
        <taxon>Pyrobaculum</taxon>
    </lineage>
</organism>
<evidence type="ECO:0000256" key="10">
    <source>
        <dbReference type="RuleBase" id="RU003812"/>
    </source>
</evidence>
<feature type="binding site" evidence="8">
    <location>
        <begin position="39"/>
        <end position="46"/>
    </location>
    <ligand>
        <name>ATP</name>
        <dbReference type="ChEBI" id="CHEBI:30616"/>
    </ligand>
</feature>
<feature type="binding site" description="in other chain" evidence="8">
    <location>
        <position position="157"/>
    </location>
    <ligand>
        <name>deamido-NAD(+)</name>
        <dbReference type="ChEBI" id="CHEBI:58437"/>
        <note>ligand shared between two neighboring subunits</note>
    </ligand>
</feature>
<dbReference type="OMA" id="NKDEDFY"/>
<feature type="binding site" description="in other chain" evidence="8">
    <location>
        <begin position="254"/>
        <end position="255"/>
    </location>
    <ligand>
        <name>deamido-NAD(+)</name>
        <dbReference type="ChEBI" id="CHEBI:58437"/>
        <note>ligand shared between two neighboring subunits</note>
    </ligand>
</feature>
<dbReference type="PANTHER" id="PTHR23090:SF9">
    <property type="entry name" value="GLUTAMINE-DEPENDENT NAD(+) SYNTHETASE"/>
    <property type="match status" value="1"/>
</dbReference>
<comment type="pathway">
    <text evidence="8">Cofactor biosynthesis; NAD(+) biosynthesis; NAD(+) from deamido-NAD(+) (ammonia route): step 1/1.</text>
</comment>
<dbReference type="GO" id="GO:0005737">
    <property type="term" value="C:cytoplasm"/>
    <property type="evidence" value="ECO:0007669"/>
    <property type="project" value="InterPro"/>
</dbReference>
<dbReference type="SUPFAM" id="SSF52402">
    <property type="entry name" value="Adenine nucleotide alpha hydrolases-like"/>
    <property type="match status" value="1"/>
</dbReference>
<dbReference type="InterPro" id="IPR022310">
    <property type="entry name" value="NAD/GMP_synthase"/>
</dbReference>
<feature type="binding site" evidence="8">
    <location>
        <position position="144"/>
    </location>
    <ligand>
        <name>ATP</name>
        <dbReference type="ChEBI" id="CHEBI:30616"/>
    </ligand>
</feature>
<feature type="binding site" evidence="8">
    <location>
        <position position="45"/>
    </location>
    <ligand>
        <name>Mg(2+)</name>
        <dbReference type="ChEBI" id="CHEBI:18420"/>
    </ligand>
</feature>
<keyword evidence="5 8" id="KW-0067">ATP-binding</keyword>
<evidence type="ECO:0000256" key="4">
    <source>
        <dbReference type="ARBA" id="ARBA00022741"/>
    </source>
</evidence>
<evidence type="ECO:0000256" key="8">
    <source>
        <dbReference type="HAMAP-Rule" id="MF_00193"/>
    </source>
</evidence>
<keyword evidence="2 8" id="KW-0436">Ligase</keyword>
<dbReference type="Proteomes" id="UP000554766">
    <property type="component" value="Unassembled WGS sequence"/>
</dbReference>
<gene>
    <name evidence="8" type="primary">nadE</name>
    <name evidence="12" type="ORF">HC235_00490</name>
</gene>
<dbReference type="GeneID" id="5054350"/>
<evidence type="ECO:0000256" key="5">
    <source>
        <dbReference type="ARBA" id="ARBA00022840"/>
    </source>
</evidence>
<dbReference type="PANTHER" id="PTHR23090">
    <property type="entry name" value="NH 3 /GLUTAMINE-DEPENDENT NAD + SYNTHETASE"/>
    <property type="match status" value="1"/>
</dbReference>
<evidence type="ECO:0000256" key="1">
    <source>
        <dbReference type="ARBA" id="ARBA00005859"/>
    </source>
</evidence>
<dbReference type="FunFam" id="3.40.50.620:FF:000106">
    <property type="entry name" value="Glutamine-dependent NAD(+) synthetase"/>
    <property type="match status" value="1"/>
</dbReference>
<sequence>MITLLDVINSVNYQEARREIEEFIAYYIQKAKVRGAVVGLSGGVDSCTTLALTAEALGPERVIALILPSKATPPQDVEDAIRVARQFGVRYEVIDITPILNAYKTTMSEYDDKDLVARGNLTARIRMSVLYYYANKRNMLVIGTGDKSELMLGYFTKHGDGGVDILPIGDLYKSQVRALARRMGLPEDIAGKPSSPRLWVGQMAESELGFTYAEADLVLYAWELGVPKSKIPRQTGVPPAVVRKILKRVEENAHKLSPPPIAKLIKSRLVTTTRSQSAARS</sequence>